<dbReference type="EMBL" id="DF968182">
    <property type="protein sequence ID" value="GAP42247.1"/>
    <property type="molecule type" value="Genomic_DNA"/>
</dbReference>
<evidence type="ECO:0000256" key="1">
    <source>
        <dbReference type="ARBA" id="ARBA00022737"/>
    </source>
</evidence>
<dbReference type="GO" id="GO:0003677">
    <property type="term" value="F:DNA binding"/>
    <property type="evidence" value="ECO:0007669"/>
    <property type="project" value="InterPro"/>
</dbReference>
<organism evidence="8">
    <name type="scientific">Lentimicrobium saccharophilum</name>
    <dbReference type="NCBI Taxonomy" id="1678841"/>
    <lineage>
        <taxon>Bacteria</taxon>
        <taxon>Pseudomonadati</taxon>
        <taxon>Bacteroidota</taxon>
        <taxon>Bacteroidia</taxon>
        <taxon>Bacteroidales</taxon>
        <taxon>Lentimicrobiaceae</taxon>
        <taxon>Lentimicrobium</taxon>
    </lineage>
</organism>
<gene>
    <name evidence="8" type="ORF">TBC1_11376</name>
</gene>
<evidence type="ECO:0000313" key="8">
    <source>
        <dbReference type="EMBL" id="GAP42247.1"/>
    </source>
</evidence>
<comment type="similarity">
    <text evidence="4">Belongs to the ABC transporter superfamily. ABCF family. YbiT subfamily.</text>
</comment>
<dbReference type="InterPro" id="IPR017871">
    <property type="entry name" value="ABC_transporter-like_CS"/>
</dbReference>
<feature type="domain" description="ABC transporter" evidence="7">
    <location>
        <begin position="328"/>
        <end position="541"/>
    </location>
</feature>
<keyword evidence="1" id="KW-0677">Repeat</keyword>
<dbReference type="SMART" id="SM00382">
    <property type="entry name" value="AAA"/>
    <property type="match status" value="2"/>
</dbReference>
<evidence type="ECO:0000313" key="9">
    <source>
        <dbReference type="Proteomes" id="UP000053091"/>
    </source>
</evidence>
<dbReference type="PROSITE" id="PS00211">
    <property type="entry name" value="ABC_TRANSPORTER_1"/>
    <property type="match status" value="2"/>
</dbReference>
<dbReference type="GO" id="GO:0005524">
    <property type="term" value="F:ATP binding"/>
    <property type="evidence" value="ECO:0007669"/>
    <property type="project" value="UniProtKB-KW"/>
</dbReference>
<keyword evidence="2" id="KW-0547">Nucleotide-binding</keyword>
<protein>
    <recommendedName>
        <fullName evidence="5">Probable ATP-binding protein YbiT</fullName>
    </recommendedName>
</protein>
<dbReference type="InterPro" id="IPR051309">
    <property type="entry name" value="ABCF_ATPase"/>
</dbReference>
<dbReference type="AlphaFoldDB" id="A0A0S7BUV6"/>
<dbReference type="Proteomes" id="UP000053091">
    <property type="component" value="Unassembled WGS sequence"/>
</dbReference>
<dbReference type="InterPro" id="IPR027417">
    <property type="entry name" value="P-loop_NTPase"/>
</dbReference>
<keyword evidence="9" id="KW-1185">Reference proteome</keyword>
<dbReference type="RefSeq" id="WP_062037666.1">
    <property type="nucleotide sequence ID" value="NZ_DF968182.1"/>
</dbReference>
<keyword evidence="3" id="KW-0067">ATP-binding</keyword>
<dbReference type="SUPFAM" id="SSF52540">
    <property type="entry name" value="P-loop containing nucleoside triphosphate hydrolases"/>
    <property type="match status" value="2"/>
</dbReference>
<evidence type="ECO:0000256" key="2">
    <source>
        <dbReference type="ARBA" id="ARBA00022741"/>
    </source>
</evidence>
<dbReference type="GO" id="GO:0016887">
    <property type="term" value="F:ATP hydrolysis activity"/>
    <property type="evidence" value="ECO:0007669"/>
    <property type="project" value="InterPro"/>
</dbReference>
<dbReference type="InterPro" id="IPR003439">
    <property type="entry name" value="ABC_transporter-like_ATP-bd"/>
</dbReference>
<feature type="domain" description="ABC transporter" evidence="7">
    <location>
        <begin position="2"/>
        <end position="260"/>
    </location>
</feature>
<accession>A0A0S7BUV6</accession>
<dbReference type="PROSITE" id="PS50893">
    <property type="entry name" value="ABC_TRANSPORTER_2"/>
    <property type="match status" value="2"/>
</dbReference>
<dbReference type="InterPro" id="IPR003593">
    <property type="entry name" value="AAA+_ATPase"/>
</dbReference>
<dbReference type="Gene3D" id="1.10.287.380">
    <property type="entry name" value="Valyl-tRNA synthetase, C-terminal domain"/>
    <property type="match status" value="1"/>
</dbReference>
<dbReference type="CDD" id="cd03221">
    <property type="entry name" value="ABCF_EF-3"/>
    <property type="match status" value="2"/>
</dbReference>
<dbReference type="PATRIC" id="fig|1678841.3.peg.433"/>
<evidence type="ECO:0000256" key="3">
    <source>
        <dbReference type="ARBA" id="ARBA00022840"/>
    </source>
</evidence>
<dbReference type="Pfam" id="PF12848">
    <property type="entry name" value="ABC_tran_Xtn"/>
    <property type="match status" value="1"/>
</dbReference>
<dbReference type="STRING" id="1678841.TBC1_11376"/>
<dbReference type="PANTHER" id="PTHR42855:SF2">
    <property type="entry name" value="DRUG RESISTANCE ABC TRANSPORTER,ATP-BINDING PROTEIN"/>
    <property type="match status" value="1"/>
</dbReference>
<dbReference type="Pfam" id="PF00005">
    <property type="entry name" value="ABC_tran"/>
    <property type="match status" value="2"/>
</dbReference>
<dbReference type="Gene3D" id="3.40.50.300">
    <property type="entry name" value="P-loop containing nucleotide triphosphate hydrolases"/>
    <property type="match status" value="2"/>
</dbReference>
<name>A0A0S7BUV6_9BACT</name>
<evidence type="ECO:0000259" key="7">
    <source>
        <dbReference type="PROSITE" id="PS50893"/>
    </source>
</evidence>
<dbReference type="FunFam" id="3.40.50.300:FF:000070">
    <property type="entry name" value="Putative ABC transporter ATP-binding component"/>
    <property type="match status" value="1"/>
</dbReference>
<dbReference type="InterPro" id="IPR037118">
    <property type="entry name" value="Val-tRNA_synth_C_sf"/>
</dbReference>
<evidence type="ECO:0000256" key="4">
    <source>
        <dbReference type="ARBA" id="ARBA00061551"/>
    </source>
</evidence>
<dbReference type="FunFam" id="3.40.50.300:FF:000011">
    <property type="entry name" value="Putative ABC transporter ATP-binding component"/>
    <property type="match status" value="1"/>
</dbReference>
<reference evidence="8" key="1">
    <citation type="journal article" date="2015" name="Genome Announc.">
        <title>Draft Genome Sequence of Bacteroidales Strain TBC1, a Novel Isolate from a Methanogenic Wastewater Treatment System.</title>
        <authorList>
            <person name="Tourlousse D.M."/>
            <person name="Matsuura N."/>
            <person name="Sun L."/>
            <person name="Toyonaga M."/>
            <person name="Kuroda K."/>
            <person name="Ohashi A."/>
            <person name="Cruz R."/>
            <person name="Yamaguchi T."/>
            <person name="Sekiguchi Y."/>
        </authorList>
    </citation>
    <scope>NUCLEOTIDE SEQUENCE [LARGE SCALE GENOMIC DNA]</scope>
    <source>
        <strain evidence="8">TBC1</strain>
    </source>
</reference>
<sequence>MLSINNLSVYFTGRYLFDNVTFLITERDRAGLVGKNGAGKTTLLRIINGEQQPEGGTVTKPNDLQIGYLPQEIVTTGAGTIFEEALNAFDAVLKLKAESEQISIEIAERTDYDADSYLHLINRLHENEERFRLLGGHEMEGETEKILLGLGFRPADFNRRLAEFSGGWRMRVELAKLLLRRPGLLLLDEPTNHLDIESIQWLEEYLKSFSGAVIVVSHDRAFLDNVTNRTIEISMGRIYDFKTSYSGYVELRESMREQQQAAYSNQQRQLADIERFIERFRYKATKARQVQSKMKLLDKIERVEVDDMDKSAIHFRFPPAPPSGKVVVEAVSLAKFYGHHRVFSDVDFAIERNDFVAFVGRNGEGKTTLAKILAEGLDHNGECSIGHNVKIGYYAQNQADLLDQERTVFQTIDDVAVGDIRPKVRNILGSFLFSGEDIEKKVKVLSGGEKSRLALAKLLLSPVNLLILDEPTNHLDMISKDILKNALLMFDGTLIVVSHDRDFLQGLTQKVFEFRDGKVKQHIGDIYDFLEKRRIATLDQLGMAAKAAAAGQSEEVSLNKINYEKKRQQEKELRKITGRIEKVEQEIHQLESEIASIDQKLASPENHVEVLADGTIYERYESLKNKLVSAMDDWEALHSELDNFKNAGS</sequence>
<keyword evidence="6" id="KW-0175">Coiled coil</keyword>
<dbReference type="InterPro" id="IPR032781">
    <property type="entry name" value="ABC_tran_Xtn"/>
</dbReference>
<feature type="coiled-coil region" evidence="6">
    <location>
        <begin position="566"/>
        <end position="600"/>
    </location>
</feature>
<dbReference type="OrthoDB" id="1521973at2"/>
<evidence type="ECO:0000256" key="5">
    <source>
        <dbReference type="ARBA" id="ARBA00074044"/>
    </source>
</evidence>
<dbReference type="PANTHER" id="PTHR42855">
    <property type="entry name" value="ABC TRANSPORTER ATP-BINDING SUBUNIT"/>
    <property type="match status" value="1"/>
</dbReference>
<proteinExistence type="inferred from homology"/>
<evidence type="ECO:0000256" key="6">
    <source>
        <dbReference type="SAM" id="Coils"/>
    </source>
</evidence>